<dbReference type="EMBL" id="BQNB010010608">
    <property type="protein sequence ID" value="GJS79583.1"/>
    <property type="molecule type" value="Genomic_DNA"/>
</dbReference>
<dbReference type="InterPro" id="IPR026960">
    <property type="entry name" value="RVT-Znf"/>
</dbReference>
<accession>A0ABQ4YSI5</accession>
<feature type="domain" description="Reverse transcriptase" evidence="2">
    <location>
        <begin position="479"/>
        <end position="758"/>
    </location>
</feature>
<dbReference type="Proteomes" id="UP001151760">
    <property type="component" value="Unassembled WGS sequence"/>
</dbReference>
<keyword evidence="4" id="KW-1185">Reference proteome</keyword>
<reference evidence="3" key="2">
    <citation type="submission" date="2022-01" db="EMBL/GenBank/DDBJ databases">
        <authorList>
            <person name="Yamashiro T."/>
            <person name="Shiraishi A."/>
            <person name="Satake H."/>
            <person name="Nakayama K."/>
        </authorList>
    </citation>
    <scope>NUCLEOTIDE SEQUENCE</scope>
</reference>
<dbReference type="SUPFAM" id="SSF56672">
    <property type="entry name" value="DNA/RNA polymerases"/>
    <property type="match status" value="1"/>
</dbReference>
<reference evidence="3" key="1">
    <citation type="journal article" date="2022" name="Int. J. Mol. Sci.">
        <title>Draft Genome of Tanacetum Coccineum: Genomic Comparison of Closely Related Tanacetum-Family Plants.</title>
        <authorList>
            <person name="Yamashiro T."/>
            <person name="Shiraishi A."/>
            <person name="Nakayama K."/>
            <person name="Satake H."/>
        </authorList>
    </citation>
    <scope>NUCLEOTIDE SEQUENCE</scope>
</reference>
<evidence type="ECO:0000313" key="4">
    <source>
        <dbReference type="Proteomes" id="UP001151760"/>
    </source>
</evidence>
<gene>
    <name evidence="3" type="ORF">Tco_0729464</name>
</gene>
<feature type="compositionally biased region" description="Polar residues" evidence="1">
    <location>
        <begin position="40"/>
        <end position="55"/>
    </location>
</feature>
<dbReference type="CDD" id="cd01650">
    <property type="entry name" value="RT_nLTR_like"/>
    <property type="match status" value="1"/>
</dbReference>
<sequence>MNNTFSSLEDYDTDWESGGTQRLDIIDSDSEEVDEEINLENGQKKNSTTGASTPDVTSHVLDSNLMKICPSIFRHWNWTSNGACCLKGTRIILGWNYNDVDVMVLNQDDQVMHVRVWLKMEKKELFCTFVYAHNRYTQRRTLWNSLRLHKHYVRDRPWCILGDFNAALFLQDYSAGHSNIDISMREFKECVEDLQVMDVQYSGLQYTWTQKPMGNAGLLKKIDRIMANLSFNDTFAGAHAVFKPYRNSDHAPSVLRIPTVNKLKHQPFKFFNLVTCNEKFKQVVVNGWSTHVSGFHMYRVVKKLKVLKKPLRKLLFDKGNLHDNVIQLRNKLDQVQISLDANPFDVSIREEQASGDSNSAYFHKVVKSRIGRSRIDVVTSDNGDMFENDQVPEVFVHHYEAFLGQPGSTSGFNANNLFQTRLEEDVALNMTRQVTRQEVKSALFSMGNEKAPGPDGYTAAFFKEAWEIVADDVVAAVKEFFTNGKLLRELNHTIIALIPKVSSPTRVTDYRPISCCNVLFKCISKIITNRLKESLKVLVSPNQSAFVPGRSIADNVLLTQELMHNYHLDRGTPRCAFKVDIQKAYDTVDWAFLKNILIGFGFHDRMVGWIMECVTTTSYSISINGSLHGFFKGKRGLRQGDPLSPYLFTLVMEVLTLMLQRSVDNAESFTYHRYCSELGLINLCFADDLFLFAHGDSDSVKVIKEALDEFKVASGLIPSLPKSKGYFCNVLNCNKLAILQILPFEEGTLPVKYLGVPLVTSRLVFRDCKELIEKVQARVDDWKNKFLSAAGRLQLIRSVLSSMHIYWASMFILPSRVLLDIEQIIRHFLWSHGSSKRCQSKVAWEVVCLPKDEGGLGVRRLDTFNKALMVSHMWKLLSLKESLWVRWVHIYKLNNRNFWDVLIRGNISWGWRKVLQLRPLIRPFIWSSIGDGVTTSLWFDNWSSLGPLADFIPSRDRYTAGLTASSTVSDVFHNGVWNWPNYLVSKYDQLLSMQYDISNDNNDRLLWRNEAGQVCDFSVSMVWSTIRHRNEKVDWVNAVWFPYCIPKHAFNLWLVVKQRLKTQDKIASWEVSDSLMKVCSLCEQIQDSHDHLFFECTYSKQVWNHFKRLAGMCSLNECFNQILVHIIPFSKRRSPKSVIAKLVLAATTYYIWQERNWRMFKGKKRSVQQVCDCIFMNVRLKLLSCRFKRSRGGPWASRWNLPDSCFV</sequence>
<dbReference type="InterPro" id="IPR000477">
    <property type="entry name" value="RT_dom"/>
</dbReference>
<dbReference type="InterPro" id="IPR043502">
    <property type="entry name" value="DNA/RNA_pol_sf"/>
</dbReference>
<dbReference type="Pfam" id="PF13966">
    <property type="entry name" value="zf-RVT"/>
    <property type="match status" value="1"/>
</dbReference>
<dbReference type="InterPro" id="IPR036691">
    <property type="entry name" value="Endo/exonu/phosph_ase_sf"/>
</dbReference>
<dbReference type="Pfam" id="PF00078">
    <property type="entry name" value="RVT_1"/>
    <property type="match status" value="1"/>
</dbReference>
<protein>
    <recommendedName>
        <fullName evidence="2">Reverse transcriptase domain-containing protein</fullName>
    </recommendedName>
</protein>
<dbReference type="PROSITE" id="PS50878">
    <property type="entry name" value="RT_POL"/>
    <property type="match status" value="1"/>
</dbReference>
<organism evidence="3 4">
    <name type="scientific">Tanacetum coccineum</name>
    <dbReference type="NCBI Taxonomy" id="301880"/>
    <lineage>
        <taxon>Eukaryota</taxon>
        <taxon>Viridiplantae</taxon>
        <taxon>Streptophyta</taxon>
        <taxon>Embryophyta</taxon>
        <taxon>Tracheophyta</taxon>
        <taxon>Spermatophyta</taxon>
        <taxon>Magnoliopsida</taxon>
        <taxon>eudicotyledons</taxon>
        <taxon>Gunneridae</taxon>
        <taxon>Pentapetalae</taxon>
        <taxon>asterids</taxon>
        <taxon>campanulids</taxon>
        <taxon>Asterales</taxon>
        <taxon>Asteraceae</taxon>
        <taxon>Asteroideae</taxon>
        <taxon>Anthemideae</taxon>
        <taxon>Anthemidinae</taxon>
        <taxon>Tanacetum</taxon>
    </lineage>
</organism>
<comment type="caution">
    <text evidence="3">The sequence shown here is derived from an EMBL/GenBank/DDBJ whole genome shotgun (WGS) entry which is preliminary data.</text>
</comment>
<name>A0ABQ4YSI5_9ASTR</name>
<dbReference type="PANTHER" id="PTHR33116">
    <property type="entry name" value="REVERSE TRANSCRIPTASE ZINC-BINDING DOMAIN-CONTAINING PROTEIN-RELATED-RELATED"/>
    <property type="match status" value="1"/>
</dbReference>
<evidence type="ECO:0000313" key="3">
    <source>
        <dbReference type="EMBL" id="GJS79583.1"/>
    </source>
</evidence>
<dbReference type="Gene3D" id="3.60.10.10">
    <property type="entry name" value="Endonuclease/exonuclease/phosphatase"/>
    <property type="match status" value="1"/>
</dbReference>
<dbReference type="PANTHER" id="PTHR33116:SF76">
    <property type="entry name" value="DUF4283 DOMAIN-CONTAINING PROTEIN"/>
    <property type="match status" value="1"/>
</dbReference>
<dbReference type="SUPFAM" id="SSF56219">
    <property type="entry name" value="DNase I-like"/>
    <property type="match status" value="1"/>
</dbReference>
<proteinExistence type="predicted"/>
<evidence type="ECO:0000256" key="1">
    <source>
        <dbReference type="SAM" id="MobiDB-lite"/>
    </source>
</evidence>
<evidence type="ECO:0000259" key="2">
    <source>
        <dbReference type="PROSITE" id="PS50878"/>
    </source>
</evidence>
<feature type="region of interest" description="Disordered" evidence="1">
    <location>
        <begin position="35"/>
        <end position="55"/>
    </location>
</feature>